<protein>
    <recommendedName>
        <fullName evidence="5">DUF4142 domain-containing protein</fullName>
    </recommendedName>
</protein>
<evidence type="ECO:0008006" key="5">
    <source>
        <dbReference type="Google" id="ProtNLM"/>
    </source>
</evidence>
<evidence type="ECO:0000256" key="1">
    <source>
        <dbReference type="SAM" id="MobiDB-lite"/>
    </source>
</evidence>
<feature type="compositionally biased region" description="Low complexity" evidence="1">
    <location>
        <begin position="156"/>
        <end position="170"/>
    </location>
</feature>
<sequence length="187" mass="19475">MRRVLAVTAAALLAWAPAQVLAQSPPAQSQQETARQAAPATGPAADLQAYALVLQGAEQRLAQAKERHAAGRTSSQEGAFSQERIDLMQTLRGAWHDMQRVPPAFAETEAYQSAQQRMRQEFGEVGPDRSLSKEKADTAAQDALQVLSDLRGQVVSAAGQAGAPMAAPAVQGGGANAGGATPPPGQR</sequence>
<keyword evidence="4" id="KW-1185">Reference proteome</keyword>
<organism evidence="3 4">
    <name type="scientific">Paracraurococcus lichenis</name>
    <dbReference type="NCBI Taxonomy" id="3064888"/>
    <lineage>
        <taxon>Bacteria</taxon>
        <taxon>Pseudomonadati</taxon>
        <taxon>Pseudomonadota</taxon>
        <taxon>Alphaproteobacteria</taxon>
        <taxon>Acetobacterales</taxon>
        <taxon>Roseomonadaceae</taxon>
        <taxon>Paracraurococcus</taxon>
    </lineage>
</organism>
<gene>
    <name evidence="3" type="ORF">Q7A36_00335</name>
</gene>
<evidence type="ECO:0000313" key="4">
    <source>
        <dbReference type="Proteomes" id="UP001243009"/>
    </source>
</evidence>
<evidence type="ECO:0000256" key="2">
    <source>
        <dbReference type="SAM" id="SignalP"/>
    </source>
</evidence>
<feature type="region of interest" description="Disordered" evidence="1">
    <location>
        <begin position="156"/>
        <end position="187"/>
    </location>
</feature>
<comment type="caution">
    <text evidence="3">The sequence shown here is derived from an EMBL/GenBank/DDBJ whole genome shotgun (WGS) entry which is preliminary data.</text>
</comment>
<feature type="signal peptide" evidence="2">
    <location>
        <begin position="1"/>
        <end position="22"/>
    </location>
</feature>
<name>A0ABT9DS93_9PROT</name>
<dbReference type="EMBL" id="JAUTWS010000001">
    <property type="protein sequence ID" value="MDO9706767.1"/>
    <property type="molecule type" value="Genomic_DNA"/>
</dbReference>
<dbReference type="RefSeq" id="WP_305101642.1">
    <property type="nucleotide sequence ID" value="NZ_JAUTWS010000001.1"/>
</dbReference>
<keyword evidence="2" id="KW-0732">Signal</keyword>
<proteinExistence type="predicted"/>
<evidence type="ECO:0000313" key="3">
    <source>
        <dbReference type="EMBL" id="MDO9706767.1"/>
    </source>
</evidence>
<accession>A0ABT9DS93</accession>
<reference evidence="3 4" key="1">
    <citation type="submission" date="2023-08" db="EMBL/GenBank/DDBJ databases">
        <title>The draft genome sequence of Paracraurococcus sp. LOR1-02.</title>
        <authorList>
            <person name="Kingkaew E."/>
            <person name="Tanasupawat S."/>
        </authorList>
    </citation>
    <scope>NUCLEOTIDE SEQUENCE [LARGE SCALE GENOMIC DNA]</scope>
    <source>
        <strain evidence="3 4">LOR1-02</strain>
    </source>
</reference>
<feature type="chain" id="PRO_5045645329" description="DUF4142 domain-containing protein" evidence="2">
    <location>
        <begin position="23"/>
        <end position="187"/>
    </location>
</feature>
<dbReference type="Proteomes" id="UP001243009">
    <property type="component" value="Unassembled WGS sequence"/>
</dbReference>